<evidence type="ECO:0000313" key="3">
    <source>
        <dbReference type="EMBL" id="KAK4228623.1"/>
    </source>
</evidence>
<feature type="region of interest" description="Disordered" evidence="1">
    <location>
        <begin position="1"/>
        <end position="21"/>
    </location>
</feature>
<keyword evidence="4" id="KW-1185">Reference proteome</keyword>
<keyword evidence="2" id="KW-0812">Transmembrane</keyword>
<evidence type="ECO:0008006" key="5">
    <source>
        <dbReference type="Google" id="ProtNLM"/>
    </source>
</evidence>
<dbReference type="InterPro" id="IPR025444">
    <property type="entry name" value="Monooxy_af470"/>
</dbReference>
<reference evidence="3" key="1">
    <citation type="journal article" date="2023" name="Mol. Phylogenet. Evol.">
        <title>Genome-scale phylogeny and comparative genomics of the fungal order Sordariales.</title>
        <authorList>
            <person name="Hensen N."/>
            <person name="Bonometti L."/>
            <person name="Westerberg I."/>
            <person name="Brannstrom I.O."/>
            <person name="Guillou S."/>
            <person name="Cros-Aarteil S."/>
            <person name="Calhoun S."/>
            <person name="Haridas S."/>
            <person name="Kuo A."/>
            <person name="Mondo S."/>
            <person name="Pangilinan J."/>
            <person name="Riley R."/>
            <person name="LaButti K."/>
            <person name="Andreopoulos B."/>
            <person name="Lipzen A."/>
            <person name="Chen C."/>
            <person name="Yan M."/>
            <person name="Daum C."/>
            <person name="Ng V."/>
            <person name="Clum A."/>
            <person name="Steindorff A."/>
            <person name="Ohm R.A."/>
            <person name="Martin F."/>
            <person name="Silar P."/>
            <person name="Natvig D.O."/>
            <person name="Lalanne C."/>
            <person name="Gautier V."/>
            <person name="Ament-Velasquez S.L."/>
            <person name="Kruys A."/>
            <person name="Hutchinson M.I."/>
            <person name="Powell A.J."/>
            <person name="Barry K."/>
            <person name="Miller A.N."/>
            <person name="Grigoriev I.V."/>
            <person name="Debuchy R."/>
            <person name="Gladieux P."/>
            <person name="Hiltunen Thoren M."/>
            <person name="Johannesson H."/>
        </authorList>
    </citation>
    <scope>NUCLEOTIDE SEQUENCE</scope>
    <source>
        <strain evidence="3">CBS 990.96</strain>
    </source>
</reference>
<protein>
    <recommendedName>
        <fullName evidence="5">Monooxygenase</fullName>
    </recommendedName>
</protein>
<dbReference type="Proteomes" id="UP001301958">
    <property type="component" value="Unassembled WGS sequence"/>
</dbReference>
<dbReference type="Pfam" id="PF13826">
    <property type="entry name" value="Monooxy_af470-like"/>
    <property type="match status" value="1"/>
</dbReference>
<reference evidence="3" key="2">
    <citation type="submission" date="2023-05" db="EMBL/GenBank/DDBJ databases">
        <authorList>
            <consortium name="Lawrence Berkeley National Laboratory"/>
            <person name="Steindorff A."/>
            <person name="Hensen N."/>
            <person name="Bonometti L."/>
            <person name="Westerberg I."/>
            <person name="Brannstrom I.O."/>
            <person name="Guillou S."/>
            <person name="Cros-Aarteil S."/>
            <person name="Calhoun S."/>
            <person name="Haridas S."/>
            <person name="Kuo A."/>
            <person name="Mondo S."/>
            <person name="Pangilinan J."/>
            <person name="Riley R."/>
            <person name="Labutti K."/>
            <person name="Andreopoulos B."/>
            <person name="Lipzen A."/>
            <person name="Chen C."/>
            <person name="Yanf M."/>
            <person name="Daum C."/>
            <person name="Ng V."/>
            <person name="Clum A."/>
            <person name="Ohm R."/>
            <person name="Martin F."/>
            <person name="Silar P."/>
            <person name="Natvig D."/>
            <person name="Lalanne C."/>
            <person name="Gautier V."/>
            <person name="Ament-Velasquez S.L."/>
            <person name="Kruys A."/>
            <person name="Hutchinson M.I."/>
            <person name="Powell A.J."/>
            <person name="Barry K."/>
            <person name="Miller A.N."/>
            <person name="Grigoriev I.V."/>
            <person name="Debuchy R."/>
            <person name="Gladieux P."/>
            <person name="Thoren M.H."/>
            <person name="Johannesson H."/>
        </authorList>
    </citation>
    <scope>NUCLEOTIDE SEQUENCE</scope>
    <source>
        <strain evidence="3">CBS 990.96</strain>
    </source>
</reference>
<evidence type="ECO:0000256" key="2">
    <source>
        <dbReference type="SAM" id="Phobius"/>
    </source>
</evidence>
<keyword evidence="2" id="KW-1133">Transmembrane helix</keyword>
<evidence type="ECO:0000313" key="4">
    <source>
        <dbReference type="Proteomes" id="UP001301958"/>
    </source>
</evidence>
<keyword evidence="2" id="KW-0472">Membrane</keyword>
<dbReference type="EMBL" id="MU865316">
    <property type="protein sequence ID" value="KAK4228623.1"/>
    <property type="molecule type" value="Genomic_DNA"/>
</dbReference>
<evidence type="ECO:0000256" key="1">
    <source>
        <dbReference type="SAM" id="MobiDB-lite"/>
    </source>
</evidence>
<dbReference type="AlphaFoldDB" id="A0AAN7BT82"/>
<comment type="caution">
    <text evidence="3">The sequence shown here is derived from an EMBL/GenBank/DDBJ whole genome shotgun (WGS) entry which is preliminary data.</text>
</comment>
<sequence length="299" mass="33418">MGAPELKGIFPPTEKRHRPGPFSGASSLIKDSFTLNTLLLLGAFIQAIITLILPARYAILLPLILLLRALFFTIRDVRSLPRYLESQGVIPGRLSSQLPKPSYSSSSGGSPFGSKPASQSLVVFHLGARFQHPLGPLSPGAKELGDIFTSLNKELLVKAKEYGCLDVSLWNGDERDSVTTILGVYYFRDLEGLNRFAHDEMHRKGWEWFERFKKEGNNHLGIFHETFEVRKGGWEGIYVDMQPVLLGNGSLCVREEEEGREEWVRTLVDAGKGWGGSLGTQFLRMGRGRDGKQGWEEKE</sequence>
<organism evidence="3 4">
    <name type="scientific">Podospora fimiseda</name>
    <dbReference type="NCBI Taxonomy" id="252190"/>
    <lineage>
        <taxon>Eukaryota</taxon>
        <taxon>Fungi</taxon>
        <taxon>Dikarya</taxon>
        <taxon>Ascomycota</taxon>
        <taxon>Pezizomycotina</taxon>
        <taxon>Sordariomycetes</taxon>
        <taxon>Sordariomycetidae</taxon>
        <taxon>Sordariales</taxon>
        <taxon>Podosporaceae</taxon>
        <taxon>Podospora</taxon>
    </lineage>
</organism>
<feature type="transmembrane region" description="Helical" evidence="2">
    <location>
        <begin position="33"/>
        <end position="53"/>
    </location>
</feature>
<accession>A0AAN7BT82</accession>
<name>A0AAN7BT82_9PEZI</name>
<gene>
    <name evidence="3" type="ORF">QBC38DRAFT_474416</name>
</gene>
<proteinExistence type="predicted"/>